<accession>A0A6A6IDI5</accession>
<dbReference type="Proteomes" id="UP000800094">
    <property type="component" value="Unassembled WGS sequence"/>
</dbReference>
<reference evidence="1" key="1">
    <citation type="journal article" date="2020" name="Stud. Mycol.">
        <title>101 Dothideomycetes genomes: a test case for predicting lifestyles and emergence of pathogens.</title>
        <authorList>
            <person name="Haridas S."/>
            <person name="Albert R."/>
            <person name="Binder M."/>
            <person name="Bloem J."/>
            <person name="Labutti K."/>
            <person name="Salamov A."/>
            <person name="Andreopoulos B."/>
            <person name="Baker S."/>
            <person name="Barry K."/>
            <person name="Bills G."/>
            <person name="Bluhm B."/>
            <person name="Cannon C."/>
            <person name="Castanera R."/>
            <person name="Culley D."/>
            <person name="Daum C."/>
            <person name="Ezra D."/>
            <person name="Gonzalez J."/>
            <person name="Henrissat B."/>
            <person name="Kuo A."/>
            <person name="Liang C."/>
            <person name="Lipzen A."/>
            <person name="Lutzoni F."/>
            <person name="Magnuson J."/>
            <person name="Mondo S."/>
            <person name="Nolan M."/>
            <person name="Ohm R."/>
            <person name="Pangilinan J."/>
            <person name="Park H.-J."/>
            <person name="Ramirez L."/>
            <person name="Alfaro M."/>
            <person name="Sun H."/>
            <person name="Tritt A."/>
            <person name="Yoshinaga Y."/>
            <person name="Zwiers L.-H."/>
            <person name="Turgeon B."/>
            <person name="Goodwin S."/>
            <person name="Spatafora J."/>
            <person name="Crous P."/>
            <person name="Grigoriev I."/>
        </authorList>
    </citation>
    <scope>NUCLEOTIDE SEQUENCE</scope>
    <source>
        <strain evidence="1">CBS 122368</strain>
    </source>
</reference>
<evidence type="ECO:0000313" key="1">
    <source>
        <dbReference type="EMBL" id="KAF2248279.1"/>
    </source>
</evidence>
<organism evidence="1 2">
    <name type="scientific">Trematosphaeria pertusa</name>
    <dbReference type="NCBI Taxonomy" id="390896"/>
    <lineage>
        <taxon>Eukaryota</taxon>
        <taxon>Fungi</taxon>
        <taxon>Dikarya</taxon>
        <taxon>Ascomycota</taxon>
        <taxon>Pezizomycotina</taxon>
        <taxon>Dothideomycetes</taxon>
        <taxon>Pleosporomycetidae</taxon>
        <taxon>Pleosporales</taxon>
        <taxon>Massarineae</taxon>
        <taxon>Trematosphaeriaceae</taxon>
        <taxon>Trematosphaeria</taxon>
    </lineage>
</organism>
<sequence>MSRGAYRNLAHRNSGSPIGFAWRAVFAKLMPSSVPEQPPIFVFCALLRSLGRVKGGSPHSLHTRGEICSPLKSRRGESERMLRRPRSDVSKWPLVKRLATKRAITRGGLEPGMGFRGMRMLMLCRNRELGLHAYKSLLILFARIPLSTSPSESCLPPQPVLRYKYLNIFNTTASAVSFRSQHKSNQFIQTSSNTPSSITPQLS</sequence>
<dbReference type="EMBL" id="ML987196">
    <property type="protein sequence ID" value="KAF2248279.1"/>
    <property type="molecule type" value="Genomic_DNA"/>
</dbReference>
<keyword evidence="2" id="KW-1185">Reference proteome</keyword>
<gene>
    <name evidence="1" type="ORF">BU26DRAFT_330643</name>
</gene>
<evidence type="ECO:0000313" key="2">
    <source>
        <dbReference type="Proteomes" id="UP000800094"/>
    </source>
</evidence>
<protein>
    <submittedName>
        <fullName evidence="1">Uncharacterized protein</fullName>
    </submittedName>
</protein>
<name>A0A6A6IDI5_9PLEO</name>
<dbReference type="GeneID" id="54575510"/>
<dbReference type="AlphaFoldDB" id="A0A6A6IDI5"/>
<proteinExistence type="predicted"/>
<dbReference type="RefSeq" id="XP_033683283.1">
    <property type="nucleotide sequence ID" value="XM_033822180.1"/>
</dbReference>